<accession>A0AAV4PLE3</accession>
<keyword evidence="3" id="KW-1185">Reference proteome</keyword>
<proteinExistence type="predicted"/>
<dbReference type="EMBL" id="BPLQ01003002">
    <property type="protein sequence ID" value="GIX96993.1"/>
    <property type="molecule type" value="Genomic_DNA"/>
</dbReference>
<comment type="caution">
    <text evidence="2">The sequence shown here is derived from an EMBL/GenBank/DDBJ whole genome shotgun (WGS) entry which is preliminary data.</text>
</comment>
<evidence type="ECO:0000256" key="1">
    <source>
        <dbReference type="SAM" id="MobiDB-lite"/>
    </source>
</evidence>
<dbReference type="Proteomes" id="UP001054837">
    <property type="component" value="Unassembled WGS sequence"/>
</dbReference>
<protein>
    <submittedName>
        <fullName evidence="2">Uncharacterized protein</fullName>
    </submittedName>
</protein>
<feature type="region of interest" description="Disordered" evidence="1">
    <location>
        <begin position="13"/>
        <end position="36"/>
    </location>
</feature>
<evidence type="ECO:0000313" key="2">
    <source>
        <dbReference type="EMBL" id="GIX96993.1"/>
    </source>
</evidence>
<reference evidence="2 3" key="1">
    <citation type="submission" date="2021-06" db="EMBL/GenBank/DDBJ databases">
        <title>Caerostris darwini draft genome.</title>
        <authorList>
            <person name="Kono N."/>
            <person name="Arakawa K."/>
        </authorList>
    </citation>
    <scope>NUCLEOTIDE SEQUENCE [LARGE SCALE GENOMIC DNA]</scope>
</reference>
<gene>
    <name evidence="2" type="ORF">CDAR_94741</name>
</gene>
<organism evidence="2 3">
    <name type="scientific">Caerostris darwini</name>
    <dbReference type="NCBI Taxonomy" id="1538125"/>
    <lineage>
        <taxon>Eukaryota</taxon>
        <taxon>Metazoa</taxon>
        <taxon>Ecdysozoa</taxon>
        <taxon>Arthropoda</taxon>
        <taxon>Chelicerata</taxon>
        <taxon>Arachnida</taxon>
        <taxon>Araneae</taxon>
        <taxon>Araneomorphae</taxon>
        <taxon>Entelegynae</taxon>
        <taxon>Araneoidea</taxon>
        <taxon>Araneidae</taxon>
        <taxon>Caerostris</taxon>
    </lineage>
</organism>
<evidence type="ECO:0000313" key="3">
    <source>
        <dbReference type="Proteomes" id="UP001054837"/>
    </source>
</evidence>
<sequence>MMQFETCVSAENLIPPPTSQQLQKQQSMRESKIDAENHRRVPGRRVAEIFAHESDFPSELNQRSISRPSGKVLDPRWICGLVTFR</sequence>
<dbReference type="AlphaFoldDB" id="A0AAV4PLE3"/>
<feature type="compositionally biased region" description="Basic and acidic residues" evidence="1">
    <location>
        <begin position="27"/>
        <end position="36"/>
    </location>
</feature>
<name>A0AAV4PLE3_9ARAC</name>